<dbReference type="InterPro" id="IPR000605">
    <property type="entry name" value="Helicase_SF3_ssDNA/RNA_vir"/>
</dbReference>
<evidence type="ECO:0000259" key="19">
    <source>
        <dbReference type="PROSITE" id="PS51874"/>
    </source>
</evidence>
<keyword evidence="13" id="KW-0693">Viral RNA replication</keyword>
<proteinExistence type="predicted"/>
<keyword evidence="12" id="KW-0067">ATP-binding</keyword>
<evidence type="ECO:0000256" key="7">
    <source>
        <dbReference type="ARBA" id="ARBA00022692"/>
    </source>
</evidence>
<dbReference type="GO" id="GO:0039694">
    <property type="term" value="P:viral RNA genome replication"/>
    <property type="evidence" value="ECO:0007669"/>
    <property type="project" value="InterPro"/>
</dbReference>
<evidence type="ECO:0000256" key="11">
    <source>
        <dbReference type="ARBA" id="ARBA00022807"/>
    </source>
</evidence>
<feature type="domain" description="SF3 helicase" evidence="18">
    <location>
        <begin position="641"/>
        <end position="810"/>
    </location>
</feature>
<dbReference type="EMBL" id="OX380383">
    <property type="protein sequence ID" value="CAI5383869.1"/>
    <property type="molecule type" value="Genomic_RNA"/>
</dbReference>
<dbReference type="Pfam" id="PF00680">
    <property type="entry name" value="RdRP_1"/>
    <property type="match status" value="1"/>
</dbReference>
<evidence type="ECO:0000256" key="2">
    <source>
        <dbReference type="ARBA" id="ARBA00004517"/>
    </source>
</evidence>
<keyword evidence="15" id="KW-1038">Host endoplasmic reticulum</keyword>
<dbReference type="SUPFAM" id="SSF56672">
    <property type="entry name" value="DNA/RNA polymerases"/>
    <property type="match status" value="1"/>
</dbReference>
<organism evidence="20">
    <name type="scientific">Common water moss secovirus</name>
    <dbReference type="NCBI Taxonomy" id="2933167"/>
    <lineage>
        <taxon>Viruses</taxon>
        <taxon>Riboviria</taxon>
        <taxon>Orthornavirae</taxon>
        <taxon>Pisuviricota</taxon>
        <taxon>Pisoniviricetes</taxon>
        <taxon>Picornavirales</taxon>
        <taxon>Secoviridae</taxon>
        <taxon>Comovirinae</taxon>
        <taxon>Nepovirus</taxon>
        <taxon>Nepovirus fontinalis</taxon>
    </lineage>
</organism>
<accession>A0A9C7GX17</accession>
<evidence type="ECO:0000256" key="8">
    <source>
        <dbReference type="ARBA" id="ARBA00022695"/>
    </source>
</evidence>
<dbReference type="GO" id="GO:0003723">
    <property type="term" value="F:RNA binding"/>
    <property type="evidence" value="ECO:0007669"/>
    <property type="project" value="InterPro"/>
</dbReference>
<dbReference type="GO" id="GO:0006508">
    <property type="term" value="P:proteolysis"/>
    <property type="evidence" value="ECO:0007669"/>
    <property type="project" value="UniProtKB-KW"/>
</dbReference>
<dbReference type="InterPro" id="IPR044067">
    <property type="entry name" value="PCV_3C_PRO"/>
</dbReference>
<dbReference type="GO" id="GO:0003968">
    <property type="term" value="F:RNA-directed RNA polymerase activity"/>
    <property type="evidence" value="ECO:0007669"/>
    <property type="project" value="UniProtKB-KW"/>
</dbReference>
<evidence type="ECO:0000256" key="15">
    <source>
        <dbReference type="ARBA" id="ARBA00023184"/>
    </source>
</evidence>
<name>A0A9C7GX17_9SECO</name>
<evidence type="ECO:0000256" key="16">
    <source>
        <dbReference type="ARBA" id="ARBA00031919"/>
    </source>
</evidence>
<keyword evidence="14" id="KW-1133">Transmembrane helix</keyword>
<dbReference type="GO" id="GO:0005524">
    <property type="term" value="F:ATP binding"/>
    <property type="evidence" value="ECO:0007669"/>
    <property type="project" value="UniProtKB-KW"/>
</dbReference>
<keyword evidence="4" id="KW-0696">RNA-directed RNA polymerase</keyword>
<evidence type="ECO:0000259" key="17">
    <source>
        <dbReference type="PROSITE" id="PS50507"/>
    </source>
</evidence>
<evidence type="ECO:0000256" key="13">
    <source>
        <dbReference type="ARBA" id="ARBA00022953"/>
    </source>
</evidence>
<dbReference type="InterPro" id="IPR001205">
    <property type="entry name" value="RNA-dir_pol_C"/>
</dbReference>
<keyword evidence="14" id="KW-0472">Membrane</keyword>
<reference evidence="20" key="1">
    <citation type="submission" date="2022-11" db="EMBL/GenBank/DDBJ databases">
        <authorList>
            <person name="Mifsud CO J."/>
            <person name="Holmes C E."/>
            <person name="Gallagher V R."/>
            <person name="Geoghegan L J."/>
        </authorList>
    </citation>
    <scope>NUCLEOTIDE SEQUENCE</scope>
</reference>
<evidence type="ECO:0000256" key="6">
    <source>
        <dbReference type="ARBA" id="ARBA00022679"/>
    </source>
</evidence>
<evidence type="ECO:0000256" key="1">
    <source>
        <dbReference type="ARBA" id="ARBA00004149"/>
    </source>
</evidence>
<evidence type="ECO:0000256" key="14">
    <source>
        <dbReference type="ARBA" id="ARBA00022989"/>
    </source>
</evidence>
<dbReference type="PROSITE" id="PS50507">
    <property type="entry name" value="RDRP_SSRNA_POS"/>
    <property type="match status" value="1"/>
</dbReference>
<evidence type="ECO:0000256" key="4">
    <source>
        <dbReference type="ARBA" id="ARBA00022484"/>
    </source>
</evidence>
<protein>
    <recommendedName>
        <fullName evidence="3">RNA1 polyprotein</fullName>
    </recommendedName>
    <alternativeName>
        <fullName evidence="16">P1</fullName>
    </alternativeName>
</protein>
<dbReference type="InterPro" id="IPR043128">
    <property type="entry name" value="Rev_trsase/Diguanyl_cyclase"/>
</dbReference>
<evidence type="ECO:0000256" key="10">
    <source>
        <dbReference type="ARBA" id="ARBA00022801"/>
    </source>
</evidence>
<feature type="domain" description="RdRp catalytic" evidence="17">
    <location>
        <begin position="1622"/>
        <end position="1747"/>
    </location>
</feature>
<dbReference type="Pfam" id="PF00910">
    <property type="entry name" value="RNA_helicase"/>
    <property type="match status" value="1"/>
</dbReference>
<keyword evidence="7" id="KW-0812">Transmembrane</keyword>
<evidence type="ECO:0000313" key="20">
    <source>
        <dbReference type="EMBL" id="CAI5383869.1"/>
    </source>
</evidence>
<evidence type="ECO:0000256" key="5">
    <source>
        <dbReference type="ARBA" id="ARBA00022670"/>
    </source>
</evidence>
<dbReference type="PROSITE" id="PS51218">
    <property type="entry name" value="SF3_HELICASE_2"/>
    <property type="match status" value="1"/>
</dbReference>
<evidence type="ECO:0000256" key="9">
    <source>
        <dbReference type="ARBA" id="ARBA00022741"/>
    </source>
</evidence>
<evidence type="ECO:0000256" key="12">
    <source>
        <dbReference type="ARBA" id="ARBA00022840"/>
    </source>
</evidence>
<keyword evidence="6" id="KW-0808">Transferase</keyword>
<dbReference type="InterPro" id="IPR014759">
    <property type="entry name" value="Helicase_SF3_ssRNA_vir"/>
</dbReference>
<keyword evidence="11" id="KW-0788">Thiol protease</keyword>
<keyword evidence="10" id="KW-0378">Hydrolase</keyword>
<sequence length="2063" mass="233430">MDTILGRTYVPKIFVEEDEFLQNFLQTDARHICQSIAVLGELDLKVVARAAANGVFSCHWGNAEIFDVYGAPITVWTAIQRIRSFQNQHTQRCKAGMRYYEERLATIHASQQRKLQRAILAELDCANGRTVCEGEYTQNFHSGQHYFTEEVVRMLKERRRQSKCLKRVRTQFREAQEKASVVRARAHTRLAFMVHYGGEQMNFDKFGCVRICDLPICDEIKAFFSGKCTVLKEKLAQTILRVYEHVQSGLYFAPLVELVRDGTDQKCAEYIKLYEDEDTHYKILKDSLALNGITEWVRSSAKAVYDIIPTLGKAGAVAKDVVDYATDKVRAGAEEAETYAARAAHAFGNAIFECMKEQFFKCVGPFLGALTFARDEIEKYWRYIKEWALKMVKLLPIEAAVLAECTWWALALMLATGIVQLVNKILVDLKLAEDIGMLRRLFATCFYALAVDGWGALLGFKNMWYGVIKALLGDMFGSWQHLIAQCGDHMYASHTCNAGVTDIPYHFLEVLGRGICSSPLGTLQHLGKYGQALDQIKKGKDVVKELVGYTFDIFADSWDAVSGKKDNFFRTIKALTQIDIEGWIVDAQRSLIQAQTIAVTDKVLFDEVSRLLFKGIDLQVMLAGAERSTALDYSRLVSVLVGKLLELRERCARVGKFEGRRQEPFWVYMYGKSHCGKSLFMEDVSRALLSENGHSVNDIYSKNARDDFWSGYMQHTCVQFDDLSACETTPSIESEFLQLVGSKAYSLNMAAVEDKGMLFNSSFIVSTSNVYTAPTNAKVLDINAYNNRRNVVIQCRAAPGVVFSADDPTASCEARIMDRLEETPLTEWKNCMEILEQVVAMSVEHRNHERALHSNFLKRNARHSPIIYRGKNFLKEKIGGIPYEYLYCDNLIYKLDKETGKAELVCNKDGTPMLNNDTSCELDCQDMVSNWNTSFEADVCGGMLKTFMYNLVREPGSITSVSSVSKDMPPTTKSFFLDLELAERIYLRLIQKNMDRVKSEPELCFNIDIKRFLLDSIERTYRTVIANGGKIICIAAAMVILYLTYNKFFKLFETFVKGGTGASIYSMLNINACSASSLYSGTTSNGTYASHNVPIYYRQRTSASVNAGEEDNYLRRLLAWITLPNGVLISCIRFGARKLFLTKHQALCIAEGTRVNCNYLDTKGVIKSIRLVWTRSKLQYFTDTEAVVYTDASLTPMPKGDLEYFNIDVDILPKLFTINAVVMKQKRYMRNIDPEMEDMDEQQPIENRWESQGRINRVMQGINNAAMGGTYQNMLSTSISSNCPTSSEDCGAILTTMYNGKRYVIGMHVASGHNREGHFVSTACLLPTELDIEMTVNSSIPMLEESGVDTAGYRKIGWIPNIGDRPYISGTTMFKPVPDDLIYKPEGLYEKLDDGTILPVKVEIKEPAILKSTDSRIPKGTTFDPLLDGMKKFSTPMAPLDDALCKEIATDIAETWHDCFSDLMDVSEEVAINGNEEDFFDSLNMNTSEGYPWVKERKIGQSGKARYFELKGDTGMFSLKKDTNVYRAYVDLQNTSQVQIPVLVCCETPKDECLPLRKIIEKPKTRLFSILPLEYNLLLRKKFLAFAAKLQTHRDVLPTQVGIDPYGREWAGLYNRLREKNDLAINCDYSSFDGLLTSQVLEHIGYAINQVYGDSEASKKQRHNLLMAIINRKSICGSQVFEVSAGIPSGCALTVLLNSIYNEFLIRYVWKTTVTGVPREQFSTYVSLLVYGDDNLIAVRPEYLDRFNGQVIQKKLAAVNVHITDGTDKTALGIFEKPLCRLDFLKRRFKKMDDGIILAPLDLSSIFTCLQNATLGAGSIVLAVQQNVRVVLTEIYLHQREDWYNDIRNFYVKNHGWIDLPTWSATHVFHRMHMTGVAPWEPHRLFDIPVDGRKLQMAMANQGEEKFCAKLAERMFVCGVGWNVTDPEHQYVISTIPLVSGERLAGMHVPVVFGEGRGRLPTVHWARKFRSSRSDVNQCILREYNAGKIIYFRSEPAYVAGWVAAINFAMCLNFDTKAMVELYHNVCTPDAKTIYEYCGSNYRERSAYVPPPIVLARRRGVNI</sequence>
<comment type="subcellular location">
    <subcellularLocation>
        <location evidence="1">Host endoplasmic reticulum lumen</location>
    </subcellularLocation>
    <subcellularLocation>
        <location evidence="2">Host endoplasmic reticulum membrane</location>
        <topology evidence="2">Single-pass membrane protein</topology>
    </subcellularLocation>
</comment>
<dbReference type="InterPro" id="IPR043502">
    <property type="entry name" value="DNA/RNA_pol_sf"/>
</dbReference>
<keyword evidence="5" id="KW-0645">Protease</keyword>
<feature type="domain" description="Peptidase C3" evidence="19">
    <location>
        <begin position="1104"/>
        <end position="1332"/>
    </location>
</feature>
<dbReference type="InterPro" id="IPR007094">
    <property type="entry name" value="RNA-dir_pol_PSvirus"/>
</dbReference>
<dbReference type="GO" id="GO:0006351">
    <property type="term" value="P:DNA-templated transcription"/>
    <property type="evidence" value="ECO:0007669"/>
    <property type="project" value="InterPro"/>
</dbReference>
<keyword evidence="9" id="KW-0547">Nucleotide-binding</keyword>
<dbReference type="GO" id="GO:0004197">
    <property type="term" value="F:cysteine-type endopeptidase activity"/>
    <property type="evidence" value="ECO:0007669"/>
    <property type="project" value="InterPro"/>
</dbReference>
<evidence type="ECO:0000259" key="18">
    <source>
        <dbReference type="PROSITE" id="PS51218"/>
    </source>
</evidence>
<gene>
    <name evidence="20" type="primary">polyprotein 1</name>
</gene>
<evidence type="ECO:0000256" key="3">
    <source>
        <dbReference type="ARBA" id="ARBA00020936"/>
    </source>
</evidence>
<dbReference type="Gene3D" id="3.30.70.270">
    <property type="match status" value="1"/>
</dbReference>
<keyword evidence="8" id="KW-0548">Nucleotidyltransferase</keyword>
<dbReference type="PROSITE" id="PS51874">
    <property type="entry name" value="PCV_3C_PRO"/>
    <property type="match status" value="1"/>
</dbReference>
<dbReference type="GO" id="GO:0003724">
    <property type="term" value="F:RNA helicase activity"/>
    <property type="evidence" value="ECO:0007669"/>
    <property type="project" value="InterPro"/>
</dbReference>